<accession>A0A8K0N5A6</accession>
<evidence type="ECO:0000259" key="6">
    <source>
        <dbReference type="PROSITE" id="PS51293"/>
    </source>
</evidence>
<feature type="region of interest" description="Disordered" evidence="5">
    <location>
        <begin position="550"/>
        <end position="608"/>
    </location>
</feature>
<evidence type="ECO:0000256" key="5">
    <source>
        <dbReference type="SAM" id="MobiDB-lite"/>
    </source>
</evidence>
<dbReference type="GO" id="GO:0005634">
    <property type="term" value="C:nucleus"/>
    <property type="evidence" value="ECO:0007669"/>
    <property type="project" value="UniProtKB-SubCell"/>
</dbReference>
<feature type="compositionally biased region" description="Low complexity" evidence="5">
    <location>
        <begin position="552"/>
        <end position="584"/>
    </location>
</feature>
<evidence type="ECO:0000256" key="4">
    <source>
        <dbReference type="ARBA" id="ARBA00023242"/>
    </source>
</evidence>
<reference evidence="7" key="2">
    <citation type="submission" date="2019-07" db="EMBL/GenBank/DDBJ databases">
        <authorList>
            <person name="Yang Y."/>
            <person name="Bocs S."/>
            <person name="Baudouin L."/>
        </authorList>
    </citation>
    <scope>NUCLEOTIDE SEQUENCE</scope>
    <source>
        <tissue evidence="7">Spear leaf of Hainan Tall coconut</tissue>
    </source>
</reference>
<evidence type="ECO:0000256" key="2">
    <source>
        <dbReference type="ARBA" id="ARBA00023015"/>
    </source>
</evidence>
<feature type="region of interest" description="Disordered" evidence="5">
    <location>
        <begin position="472"/>
        <end position="503"/>
    </location>
</feature>
<dbReference type="AlphaFoldDB" id="A0A8K0N5A6"/>
<keyword evidence="4" id="KW-0539">Nucleus</keyword>
<reference evidence="7" key="1">
    <citation type="journal article" date="2017" name="Gigascience">
        <title>The genome draft of coconut (Cocos nucifera).</title>
        <authorList>
            <person name="Xiao Y."/>
            <person name="Xu P."/>
            <person name="Fan H."/>
            <person name="Baudouin L."/>
            <person name="Xia W."/>
            <person name="Bocs S."/>
            <person name="Xu J."/>
            <person name="Li Q."/>
            <person name="Guo A."/>
            <person name="Zhou L."/>
            <person name="Li J."/>
            <person name="Wu Y."/>
            <person name="Ma Z."/>
            <person name="Armero A."/>
            <person name="Issali A.E."/>
            <person name="Liu N."/>
            <person name="Peng M."/>
            <person name="Yang Y."/>
        </authorList>
    </citation>
    <scope>NUCLEOTIDE SEQUENCE</scope>
    <source>
        <tissue evidence="7">Spear leaf of Hainan Tall coconut</tissue>
    </source>
</reference>
<protein>
    <recommendedName>
        <fullName evidence="6">SANT domain-containing protein</fullName>
    </recommendedName>
</protein>
<feature type="region of interest" description="Disordered" evidence="5">
    <location>
        <begin position="797"/>
        <end position="836"/>
    </location>
</feature>
<keyword evidence="2" id="KW-0805">Transcription regulation</keyword>
<evidence type="ECO:0000313" key="7">
    <source>
        <dbReference type="EMBL" id="KAG1354981.1"/>
    </source>
</evidence>
<dbReference type="InterPro" id="IPR056067">
    <property type="entry name" value="DUF7650"/>
</dbReference>
<dbReference type="Pfam" id="PF24662">
    <property type="entry name" value="DUF7650"/>
    <property type="match status" value="1"/>
</dbReference>
<dbReference type="FunFam" id="1.10.10.60:FF:000374">
    <property type="entry name" value="Arginine-glutamic acid dipeptide repeat protein"/>
    <property type="match status" value="1"/>
</dbReference>
<evidence type="ECO:0000256" key="3">
    <source>
        <dbReference type="ARBA" id="ARBA00023163"/>
    </source>
</evidence>
<comment type="caution">
    <text evidence="7">The sequence shown here is derived from an EMBL/GenBank/DDBJ whole genome shotgun (WGS) entry which is preliminary data.</text>
</comment>
<dbReference type="Pfam" id="PF25826">
    <property type="entry name" value="DUF7952"/>
    <property type="match status" value="1"/>
</dbReference>
<comment type="subcellular location">
    <subcellularLocation>
        <location evidence="1">Nucleus</location>
    </subcellularLocation>
</comment>
<feature type="region of interest" description="Disordered" evidence="5">
    <location>
        <begin position="700"/>
        <end position="729"/>
    </location>
</feature>
<evidence type="ECO:0000313" key="8">
    <source>
        <dbReference type="Proteomes" id="UP000797356"/>
    </source>
</evidence>
<keyword evidence="3" id="KW-0804">Transcription</keyword>
<dbReference type="Gene3D" id="1.10.10.60">
    <property type="entry name" value="Homeodomain-like"/>
    <property type="match status" value="1"/>
</dbReference>
<dbReference type="InterPro" id="IPR009057">
    <property type="entry name" value="Homeodomain-like_sf"/>
</dbReference>
<dbReference type="OrthoDB" id="1634742at2759"/>
<dbReference type="InterPro" id="IPR017884">
    <property type="entry name" value="SANT_dom"/>
</dbReference>
<keyword evidence="8" id="KW-1185">Reference proteome</keyword>
<proteinExistence type="predicted"/>
<feature type="compositionally biased region" description="Polar residues" evidence="5">
    <location>
        <begin position="591"/>
        <end position="605"/>
    </location>
</feature>
<dbReference type="SUPFAM" id="SSF46689">
    <property type="entry name" value="Homeodomain-like"/>
    <property type="match status" value="1"/>
</dbReference>
<sequence length="956" mass="106131">MTSVELENGEEETAETFADQLHFLGSPGMDDVSDEPPVCPRIGDQYQVEIPTIATESECLQLRSHQINTESMLDDNHIFGLGLAIPIMWIHPTDDPIKSEQNEFPASKIGGNEAGFVDFGRDKESQVDSKCSIVGEFPAENSSYHYIHPQGSACKVELINDLADQGKESGGFTSQECSTANDQMDTGSPWLHQSKAKVFSPLPGLPASSWSKAEEQSFLLGLYIFGKNLVQVKKFMENKKMGDILTYYYGKFYRSDVYCRWSECKKIRSRKCILGPRIFTGWRQQELLSRFLPTVSKEGQDTLLEATKTFNEGKASLEEFVITLKAIVGMEVLVEAIGIGKGKHDLTGIVLDPVRTNHSVSIRPEIPIGKACSSLSSGDIIKFLTGDFRLSKARSNDLFWEAVWPRLLARGWHSEQPKDSSVISKHSLVFLIPGVKKFSRKKLVKGNHYFDSVSDVLSKVASDPRLLELEVEGAEESSSIKDENGWAADDKSDQNGLSEHPRHCYLRPRLPNCSSQLMKFTVVDTSMVQGEGPLRVRELRNLPLASPYDHLSCSGETGSNSSSEPLESDVSSSDDQGDSDLNNSLDKKVEQSQSCMIDEGTQSGPSDDMVTITNKRAPINGHVFNDQCADLTSEKPRIKDIKCQFSRRAKSGQQDYLAPMSKRKRLTACRYERTGRRSYSFPKGHQLKKEEIHHDLDSLKASDTTSAEVDQSRGKVPMNTSTNHSLDENSKCALSGEHYATISVSETAVSKEKPEPRTFIDLNLPHIPTDYETAEPFSTEVAGSQDYLNPEEEARLPETNHQDDGSQVVGTSNIVVDEQPPRNSRRQSTRNRPPTTRALEALACGFLGAKRKGRDTRVPLPVNLTRRPSRRVRRTETSVLVPSSSAIAVNSDIKEPNAGTNEWYGSNANHEIMFNGSYVESERKATHDSVGSQGMRSTFAGNLRFTVAEGFPVISY</sequence>
<name>A0A8K0N5A6_COCNU</name>
<dbReference type="PROSITE" id="PS51293">
    <property type="entry name" value="SANT"/>
    <property type="match status" value="1"/>
</dbReference>
<dbReference type="PANTHER" id="PTHR13859">
    <property type="entry name" value="ATROPHIN-RELATED"/>
    <property type="match status" value="1"/>
</dbReference>
<dbReference type="EMBL" id="CM017878">
    <property type="protein sequence ID" value="KAG1354981.1"/>
    <property type="molecule type" value="Genomic_DNA"/>
</dbReference>
<evidence type="ECO:0000256" key="1">
    <source>
        <dbReference type="ARBA" id="ARBA00004123"/>
    </source>
</evidence>
<dbReference type="GO" id="GO:0003714">
    <property type="term" value="F:transcription corepressor activity"/>
    <property type="evidence" value="ECO:0007669"/>
    <property type="project" value="TreeGrafter"/>
</dbReference>
<dbReference type="InterPro" id="IPR057712">
    <property type="entry name" value="DUF7952"/>
</dbReference>
<gene>
    <name evidence="7" type="ORF">COCNU_07G010930</name>
</gene>
<organism evidence="7 8">
    <name type="scientific">Cocos nucifera</name>
    <name type="common">Coconut palm</name>
    <dbReference type="NCBI Taxonomy" id="13894"/>
    <lineage>
        <taxon>Eukaryota</taxon>
        <taxon>Viridiplantae</taxon>
        <taxon>Streptophyta</taxon>
        <taxon>Embryophyta</taxon>
        <taxon>Tracheophyta</taxon>
        <taxon>Spermatophyta</taxon>
        <taxon>Magnoliopsida</taxon>
        <taxon>Liliopsida</taxon>
        <taxon>Arecaceae</taxon>
        <taxon>Arecoideae</taxon>
        <taxon>Cocoseae</taxon>
        <taxon>Attaleinae</taxon>
        <taxon>Cocos</taxon>
    </lineage>
</organism>
<feature type="compositionally biased region" description="Basic and acidic residues" evidence="5">
    <location>
        <begin position="478"/>
        <end position="493"/>
    </location>
</feature>
<dbReference type="Proteomes" id="UP000797356">
    <property type="component" value="Chromosome 7"/>
</dbReference>
<dbReference type="PANTHER" id="PTHR13859:SF11">
    <property type="entry name" value="GRUNGE, ISOFORM J"/>
    <property type="match status" value="1"/>
</dbReference>
<feature type="domain" description="SANT" evidence="6">
    <location>
        <begin position="205"/>
        <end position="256"/>
    </location>
</feature>